<accession>A0A0H5DPI2</accession>
<dbReference type="PRINTS" id="PR00411">
    <property type="entry name" value="PNDRDTASEI"/>
</dbReference>
<dbReference type="NCBIfam" id="TIGR01350">
    <property type="entry name" value="lipoamide_DH"/>
    <property type="match status" value="1"/>
</dbReference>
<dbReference type="PANTHER" id="PTHR22912">
    <property type="entry name" value="DISULFIDE OXIDOREDUCTASE"/>
    <property type="match status" value="1"/>
</dbReference>
<dbReference type="SUPFAM" id="SSF51905">
    <property type="entry name" value="FAD/NAD(P)-binding domain"/>
    <property type="match status" value="1"/>
</dbReference>
<dbReference type="InterPro" id="IPR012999">
    <property type="entry name" value="Pyr_OxRdtase_I_AS"/>
</dbReference>
<keyword evidence="10" id="KW-1015">Disulfide bond</keyword>
<protein>
    <recommendedName>
        <fullName evidence="4 17">Dihydrolipoyl dehydrogenase</fullName>
        <ecNumber evidence="3 17">1.8.1.4</ecNumber>
    </recommendedName>
</protein>
<dbReference type="PROSITE" id="PS00076">
    <property type="entry name" value="PYRIDINE_REDOX_1"/>
    <property type="match status" value="1"/>
</dbReference>
<comment type="catalytic activity">
    <reaction evidence="12 17">
        <text>N(6)-[(R)-dihydrolipoyl]-L-lysyl-[protein] + NAD(+) = N(6)-[(R)-lipoyl]-L-lysyl-[protein] + NADH + H(+)</text>
        <dbReference type="Rhea" id="RHEA:15045"/>
        <dbReference type="Rhea" id="RHEA-COMP:10474"/>
        <dbReference type="Rhea" id="RHEA-COMP:10475"/>
        <dbReference type="ChEBI" id="CHEBI:15378"/>
        <dbReference type="ChEBI" id="CHEBI:57540"/>
        <dbReference type="ChEBI" id="CHEBI:57945"/>
        <dbReference type="ChEBI" id="CHEBI:83099"/>
        <dbReference type="ChEBI" id="CHEBI:83100"/>
        <dbReference type="EC" id="1.8.1.4"/>
    </reaction>
</comment>
<evidence type="ECO:0000256" key="2">
    <source>
        <dbReference type="ARBA" id="ARBA00007532"/>
    </source>
</evidence>
<feature type="domain" description="Pyridine nucleotide-disulphide oxidoreductase dimerisation" evidence="18">
    <location>
        <begin position="348"/>
        <end position="456"/>
    </location>
</feature>
<feature type="domain" description="FAD/NAD(P)-binding" evidence="19">
    <location>
        <begin position="13"/>
        <end position="329"/>
    </location>
</feature>
<dbReference type="EMBL" id="CWGJ01000001">
    <property type="protein sequence ID" value="CRX37379.1"/>
    <property type="molecule type" value="Genomic_DNA"/>
</dbReference>
<evidence type="ECO:0000259" key="19">
    <source>
        <dbReference type="Pfam" id="PF07992"/>
    </source>
</evidence>
<dbReference type="Pfam" id="PF07992">
    <property type="entry name" value="Pyr_redox_2"/>
    <property type="match status" value="1"/>
</dbReference>
<evidence type="ECO:0000256" key="13">
    <source>
        <dbReference type="ARBA" id="ARBA00056335"/>
    </source>
</evidence>
<keyword evidence="21" id="KW-1185">Reference proteome</keyword>
<dbReference type="InterPro" id="IPR006258">
    <property type="entry name" value="Lipoamide_DH"/>
</dbReference>
<evidence type="ECO:0000313" key="21">
    <source>
        <dbReference type="Proteomes" id="UP000220251"/>
    </source>
</evidence>
<comment type="miscellaneous">
    <text evidence="17">The active site is a redox-active disulfide bond.</text>
</comment>
<dbReference type="Proteomes" id="UP000220251">
    <property type="component" value="Unassembled WGS sequence"/>
</dbReference>
<organism evidence="20 21">
    <name type="scientific">Estrella lausannensis</name>
    <dbReference type="NCBI Taxonomy" id="483423"/>
    <lineage>
        <taxon>Bacteria</taxon>
        <taxon>Pseudomonadati</taxon>
        <taxon>Chlamydiota</taxon>
        <taxon>Chlamydiia</taxon>
        <taxon>Parachlamydiales</taxon>
        <taxon>Candidatus Criblamydiaceae</taxon>
        <taxon>Estrella</taxon>
    </lineage>
</organism>
<feature type="binding site" evidence="15">
    <location>
        <begin position="186"/>
        <end position="193"/>
    </location>
    <ligand>
        <name>NAD(+)</name>
        <dbReference type="ChEBI" id="CHEBI:57540"/>
    </ligand>
</feature>
<evidence type="ECO:0000256" key="12">
    <source>
        <dbReference type="ARBA" id="ARBA00049187"/>
    </source>
</evidence>
<dbReference type="AlphaFoldDB" id="A0A0H5DPI2"/>
<dbReference type="EC" id="1.8.1.4" evidence="3 17"/>
<evidence type="ECO:0000256" key="17">
    <source>
        <dbReference type="RuleBase" id="RU003692"/>
    </source>
</evidence>
<feature type="binding site" evidence="15">
    <location>
        <position position="59"/>
    </location>
    <ligand>
        <name>FAD</name>
        <dbReference type="ChEBI" id="CHEBI:57692"/>
    </ligand>
</feature>
<evidence type="ECO:0000256" key="4">
    <source>
        <dbReference type="ARBA" id="ARBA00016961"/>
    </source>
</evidence>
<evidence type="ECO:0000256" key="16">
    <source>
        <dbReference type="PIRSR" id="PIRSR000350-4"/>
    </source>
</evidence>
<evidence type="ECO:0000256" key="7">
    <source>
        <dbReference type="ARBA" id="ARBA00022827"/>
    </source>
</evidence>
<feature type="binding site" evidence="15">
    <location>
        <begin position="149"/>
        <end position="151"/>
    </location>
    <ligand>
        <name>FAD</name>
        <dbReference type="ChEBI" id="CHEBI:57692"/>
    </ligand>
</feature>
<feature type="binding site" evidence="15">
    <location>
        <position position="209"/>
    </location>
    <ligand>
        <name>NAD(+)</name>
        <dbReference type="ChEBI" id="CHEBI:57540"/>
    </ligand>
</feature>
<sequence>MTTPHQDDNPTRFDIAVIGGGPGGYPAAIKAAQAGKKVALIEAKDLGGTCLNRGCIPSKALISNASLWKKIQHATDFGIEIKGASFNYAKMKERKDGVVEKVRKSLEGLIQSNKIQLFRGFGKFISSNEIKITGQDNTVIQADKTIIATGSEPRNMPQFPFDYDRIHDSTSLLEITDLPSKIVIIGGGVIGCEFASLFNAFGVEVVIYEMLPRIIPMECPSVSHALTQTFKKKGILIHTEALVESVVNKGSHVELKVSQGETVKADIALVSVGRSLNTKGIGLEAAGVVVAQNGLIEVNEKMETTTPGIYAVGDIASKWWLAHVASHQGLVAAENACGKEAFMHYNAVPSVIFTDPEIGTVGMSLEQALESGYKATLGAFPFQALGKAQASLETEGFAQVVVDRETHQILGAQVVGHDASTLVAEMGIAIANEMTLECVTHTIHAHPTVAEVWLEAALMANETPLHLPPKQKSRLKPANV</sequence>
<dbReference type="SUPFAM" id="SSF55424">
    <property type="entry name" value="FAD/NAD-linked reductases, dimerisation (C-terminal) domain"/>
    <property type="match status" value="1"/>
</dbReference>
<feature type="active site" description="Proton acceptor" evidence="14">
    <location>
        <position position="446"/>
    </location>
</feature>
<dbReference type="InterPro" id="IPR036188">
    <property type="entry name" value="FAD/NAD-bd_sf"/>
</dbReference>
<comment type="function">
    <text evidence="13">The branched-chain alpha-keto dehydrogenase complex catalyzes the overall conversion of alpha-keto acids to acyl-CoA and CO(2). It contains multiple copies of 3 enzymatic components: branched-chain alpha-keto acid decarboxylase (E1), lipoamide acyltransferase (E2) and lipoamide dehydrogenase (E3).</text>
</comment>
<keyword evidence="5" id="KW-0963">Cytoplasm</keyword>
<keyword evidence="11 17" id="KW-0676">Redox-active center</keyword>
<evidence type="ECO:0000256" key="3">
    <source>
        <dbReference type="ARBA" id="ARBA00012608"/>
    </source>
</evidence>
<comment type="subcellular location">
    <subcellularLocation>
        <location evidence="1">Cytoplasm</location>
    </subcellularLocation>
</comment>
<feature type="binding site" evidence="15">
    <location>
        <position position="314"/>
    </location>
    <ligand>
        <name>FAD</name>
        <dbReference type="ChEBI" id="CHEBI:57692"/>
    </ligand>
</feature>
<feature type="disulfide bond" description="Redox-active" evidence="16">
    <location>
        <begin position="50"/>
        <end position="55"/>
    </location>
</feature>
<keyword evidence="9 15" id="KW-0520">NAD</keyword>
<dbReference type="Gene3D" id="3.30.390.30">
    <property type="match status" value="1"/>
</dbReference>
<dbReference type="InterPro" id="IPR004099">
    <property type="entry name" value="Pyr_nucl-diS_OxRdtase_dimer"/>
</dbReference>
<dbReference type="FunFam" id="3.30.390.30:FF:000001">
    <property type="entry name" value="Dihydrolipoyl dehydrogenase"/>
    <property type="match status" value="1"/>
</dbReference>
<dbReference type="GO" id="GO:0006103">
    <property type="term" value="P:2-oxoglutarate metabolic process"/>
    <property type="evidence" value="ECO:0007669"/>
    <property type="project" value="TreeGrafter"/>
</dbReference>
<gene>
    <name evidence="20" type="primary">lpdA</name>
    <name evidence="20" type="ORF">ELAC_0015</name>
</gene>
<proteinExistence type="inferred from homology"/>
<dbReference type="GO" id="GO:0050660">
    <property type="term" value="F:flavin adenine dinucleotide binding"/>
    <property type="evidence" value="ECO:0007669"/>
    <property type="project" value="InterPro"/>
</dbReference>
<comment type="cofactor">
    <cofactor evidence="15 17">
        <name>FAD</name>
        <dbReference type="ChEBI" id="CHEBI:57692"/>
    </cofactor>
    <text evidence="15 17">Binds 1 FAD per subunit.</text>
</comment>
<dbReference type="InterPro" id="IPR001100">
    <property type="entry name" value="Pyr_nuc-diS_OxRdtase"/>
</dbReference>
<dbReference type="PANTHER" id="PTHR22912:SF217">
    <property type="entry name" value="DIHYDROLIPOYL DEHYDROGENASE"/>
    <property type="match status" value="1"/>
</dbReference>
<dbReference type="GO" id="GO:0004148">
    <property type="term" value="F:dihydrolipoyl dehydrogenase (NADH) activity"/>
    <property type="evidence" value="ECO:0007669"/>
    <property type="project" value="UniProtKB-EC"/>
</dbReference>
<dbReference type="GO" id="GO:0005737">
    <property type="term" value="C:cytoplasm"/>
    <property type="evidence" value="ECO:0007669"/>
    <property type="project" value="UniProtKB-SubCell"/>
</dbReference>
<dbReference type="RefSeq" id="WP_098037238.1">
    <property type="nucleotide sequence ID" value="NZ_CWGJ01000001.1"/>
</dbReference>
<feature type="binding site" evidence="15">
    <location>
        <position position="122"/>
    </location>
    <ligand>
        <name>FAD</name>
        <dbReference type="ChEBI" id="CHEBI:57692"/>
    </ligand>
</feature>
<evidence type="ECO:0000256" key="11">
    <source>
        <dbReference type="ARBA" id="ARBA00023284"/>
    </source>
</evidence>
<comment type="similarity">
    <text evidence="2 17">Belongs to the class-I pyridine nucleotide-disulfide oxidoreductase family.</text>
</comment>
<evidence type="ECO:0000256" key="5">
    <source>
        <dbReference type="ARBA" id="ARBA00022490"/>
    </source>
</evidence>
<dbReference type="PIRSF" id="PIRSF000350">
    <property type="entry name" value="Mercury_reductase_MerA"/>
    <property type="match status" value="1"/>
</dbReference>
<dbReference type="OrthoDB" id="9807946at2"/>
<evidence type="ECO:0000256" key="8">
    <source>
        <dbReference type="ARBA" id="ARBA00023002"/>
    </source>
</evidence>
<name>A0A0H5DPI2_9BACT</name>
<evidence type="ECO:0000256" key="10">
    <source>
        <dbReference type="ARBA" id="ARBA00023157"/>
    </source>
</evidence>
<keyword evidence="7 15" id="KW-0274">FAD</keyword>
<dbReference type="Gene3D" id="3.50.50.60">
    <property type="entry name" value="FAD/NAD(P)-binding domain"/>
    <property type="match status" value="2"/>
</dbReference>
<evidence type="ECO:0000313" key="20">
    <source>
        <dbReference type="EMBL" id="CRX37379.1"/>
    </source>
</evidence>
<evidence type="ECO:0000256" key="14">
    <source>
        <dbReference type="PIRSR" id="PIRSR000350-2"/>
    </source>
</evidence>
<dbReference type="Pfam" id="PF02852">
    <property type="entry name" value="Pyr_redox_dim"/>
    <property type="match status" value="1"/>
</dbReference>
<reference evidence="21" key="1">
    <citation type="submission" date="2015-06" db="EMBL/GenBank/DDBJ databases">
        <authorList>
            <person name="Bertelli C."/>
        </authorList>
    </citation>
    <scope>NUCLEOTIDE SEQUENCE [LARGE SCALE GENOMIC DNA]</scope>
    <source>
        <strain evidence="21">CRIB-30</strain>
    </source>
</reference>
<evidence type="ECO:0000256" key="6">
    <source>
        <dbReference type="ARBA" id="ARBA00022630"/>
    </source>
</evidence>
<dbReference type="InterPro" id="IPR023753">
    <property type="entry name" value="FAD/NAD-binding_dom"/>
</dbReference>
<keyword evidence="15" id="KW-0547">Nucleotide-binding</keyword>
<evidence type="ECO:0000256" key="9">
    <source>
        <dbReference type="ARBA" id="ARBA00023027"/>
    </source>
</evidence>
<evidence type="ECO:0000256" key="1">
    <source>
        <dbReference type="ARBA" id="ARBA00004496"/>
    </source>
</evidence>
<evidence type="ECO:0000256" key="15">
    <source>
        <dbReference type="PIRSR" id="PIRSR000350-3"/>
    </source>
</evidence>
<dbReference type="PRINTS" id="PR00368">
    <property type="entry name" value="FADPNR"/>
</dbReference>
<keyword evidence="8 17" id="KW-0560">Oxidoreductase</keyword>
<keyword evidence="6 17" id="KW-0285">Flavoprotein</keyword>
<evidence type="ECO:0000259" key="18">
    <source>
        <dbReference type="Pfam" id="PF02852"/>
    </source>
</evidence>
<feature type="binding site" evidence="15">
    <location>
        <position position="273"/>
    </location>
    <ligand>
        <name>NAD(+)</name>
        <dbReference type="ChEBI" id="CHEBI:57540"/>
    </ligand>
</feature>
<dbReference type="InterPro" id="IPR016156">
    <property type="entry name" value="FAD/NAD-linked_Rdtase_dimer_sf"/>
</dbReference>
<dbReference type="InterPro" id="IPR050151">
    <property type="entry name" value="Class-I_Pyr_Nuc-Dis_Oxidored"/>
</dbReference>